<dbReference type="InterPro" id="IPR036291">
    <property type="entry name" value="NAD(P)-bd_dom_sf"/>
</dbReference>
<evidence type="ECO:0000256" key="2">
    <source>
        <dbReference type="ARBA" id="ARBA00023621"/>
    </source>
</evidence>
<dbReference type="SUPFAM" id="SSF51735">
    <property type="entry name" value="NAD(P)-binding Rossmann-fold domains"/>
    <property type="match status" value="1"/>
</dbReference>
<proteinExistence type="predicted"/>
<protein>
    <recommendedName>
        <fullName evidence="2">3beta-hydroxysteroid 3-dehydrogenase</fullName>
        <ecNumber evidence="2">1.1.1.270</ecNumber>
    </recommendedName>
</protein>
<dbReference type="InterPro" id="IPR002347">
    <property type="entry name" value="SDR_fam"/>
</dbReference>
<evidence type="ECO:0000256" key="1">
    <source>
        <dbReference type="ARBA" id="ARBA00023589"/>
    </source>
</evidence>
<comment type="pathway">
    <text evidence="1">Steroid biosynthesis; zymosterol biosynthesis; zymosterol from lanosterol: step 5/6.</text>
</comment>
<dbReference type="Proteomes" id="UP000799291">
    <property type="component" value="Unassembled WGS sequence"/>
</dbReference>
<dbReference type="OrthoDB" id="191139at2759"/>
<dbReference type="PANTHER" id="PTHR43647">
    <property type="entry name" value="DEHYDROGENASE"/>
    <property type="match status" value="1"/>
</dbReference>
<gene>
    <name evidence="3" type="ORF">K458DRAFT_441872</name>
</gene>
<evidence type="ECO:0000313" key="3">
    <source>
        <dbReference type="EMBL" id="KAF2686327.1"/>
    </source>
</evidence>
<accession>A0A6G1J712</accession>
<dbReference type="InterPro" id="IPR051593">
    <property type="entry name" value="Ergosterol_Biosynth_ERG27"/>
</dbReference>
<dbReference type="EC" id="1.1.1.270" evidence="2"/>
<dbReference type="PRINTS" id="PR00081">
    <property type="entry name" value="GDHRDH"/>
</dbReference>
<sequence length="308" mass="33701">MGTLLLTGANSSLGLPAVEYLLANYPTHTAIPHSPEFSICRLNLASFPEVISFAGKLNEEIANGDRPRLCAIVCNAMTWFLSDGAKYSTDGLELSMAVNHLAHLSLVLRLLQSMDGQTGRIVFLSSESHWPGKAGFEVYPPTTPRDLDEWVHPKEDGKGEGAGRGFYRYGVSKLAVIMGMYALGRRLKKTKGFENIRALAIDPGGLLDSRAFAQADVPASWKVMIGVANWLQPLLHFLNPGMNRSESAARDVVDLAVSEEMKGKEGHFMRRAETESSPDSRVEGEQERVWGWSLGLIGVGKEDTVLDL</sequence>
<dbReference type="GO" id="GO:0005789">
    <property type="term" value="C:endoplasmic reticulum membrane"/>
    <property type="evidence" value="ECO:0007669"/>
    <property type="project" value="TreeGrafter"/>
</dbReference>
<reference evidence="3" key="1">
    <citation type="journal article" date="2020" name="Stud. Mycol.">
        <title>101 Dothideomycetes genomes: a test case for predicting lifestyles and emergence of pathogens.</title>
        <authorList>
            <person name="Haridas S."/>
            <person name="Albert R."/>
            <person name="Binder M."/>
            <person name="Bloem J."/>
            <person name="Labutti K."/>
            <person name="Salamov A."/>
            <person name="Andreopoulos B."/>
            <person name="Baker S."/>
            <person name="Barry K."/>
            <person name="Bills G."/>
            <person name="Bluhm B."/>
            <person name="Cannon C."/>
            <person name="Castanera R."/>
            <person name="Culley D."/>
            <person name="Daum C."/>
            <person name="Ezra D."/>
            <person name="Gonzalez J."/>
            <person name="Henrissat B."/>
            <person name="Kuo A."/>
            <person name="Liang C."/>
            <person name="Lipzen A."/>
            <person name="Lutzoni F."/>
            <person name="Magnuson J."/>
            <person name="Mondo S."/>
            <person name="Nolan M."/>
            <person name="Ohm R."/>
            <person name="Pangilinan J."/>
            <person name="Park H.-J."/>
            <person name="Ramirez L."/>
            <person name="Alfaro M."/>
            <person name="Sun H."/>
            <person name="Tritt A."/>
            <person name="Yoshinaga Y."/>
            <person name="Zwiers L.-H."/>
            <person name="Turgeon B."/>
            <person name="Goodwin S."/>
            <person name="Spatafora J."/>
            <person name="Crous P."/>
            <person name="Grigoriev I."/>
        </authorList>
    </citation>
    <scope>NUCLEOTIDE SEQUENCE</scope>
    <source>
        <strain evidence="3">CBS 122367</strain>
    </source>
</reference>
<dbReference type="PANTHER" id="PTHR43647:SF4">
    <property type="entry name" value="KETOREDUCTASE (KR) DOMAIN-CONTAINING PROTEIN"/>
    <property type="match status" value="1"/>
</dbReference>
<dbReference type="GO" id="GO:0005741">
    <property type="term" value="C:mitochondrial outer membrane"/>
    <property type="evidence" value="ECO:0007669"/>
    <property type="project" value="TreeGrafter"/>
</dbReference>
<dbReference type="EMBL" id="MU005577">
    <property type="protein sequence ID" value="KAF2686327.1"/>
    <property type="molecule type" value="Genomic_DNA"/>
</dbReference>
<name>A0A6G1J712_9PLEO</name>
<dbReference type="GO" id="GO:0005811">
    <property type="term" value="C:lipid droplet"/>
    <property type="evidence" value="ECO:0007669"/>
    <property type="project" value="TreeGrafter"/>
</dbReference>
<organism evidence="3 4">
    <name type="scientific">Lentithecium fluviatile CBS 122367</name>
    <dbReference type="NCBI Taxonomy" id="1168545"/>
    <lineage>
        <taxon>Eukaryota</taxon>
        <taxon>Fungi</taxon>
        <taxon>Dikarya</taxon>
        <taxon>Ascomycota</taxon>
        <taxon>Pezizomycotina</taxon>
        <taxon>Dothideomycetes</taxon>
        <taxon>Pleosporomycetidae</taxon>
        <taxon>Pleosporales</taxon>
        <taxon>Massarineae</taxon>
        <taxon>Lentitheciaceae</taxon>
        <taxon>Lentithecium</taxon>
    </lineage>
</organism>
<dbReference type="AlphaFoldDB" id="A0A6G1J712"/>
<evidence type="ECO:0000313" key="4">
    <source>
        <dbReference type="Proteomes" id="UP000799291"/>
    </source>
</evidence>
<keyword evidence="4" id="KW-1185">Reference proteome</keyword>
<dbReference type="Gene3D" id="3.40.50.720">
    <property type="entry name" value="NAD(P)-binding Rossmann-like Domain"/>
    <property type="match status" value="1"/>
</dbReference>
<dbReference type="GO" id="GO:0000253">
    <property type="term" value="F:3-beta-hydroxysteroid 3-dehydrogenase (NADP+) activity"/>
    <property type="evidence" value="ECO:0007669"/>
    <property type="project" value="UniProtKB-EC"/>
</dbReference>